<evidence type="ECO:0000256" key="5">
    <source>
        <dbReference type="PROSITE-ProRule" id="PRU00283"/>
    </source>
</evidence>
<keyword evidence="4" id="KW-0206">Cytoskeleton</keyword>
<dbReference type="SUPFAM" id="SSF52540">
    <property type="entry name" value="P-loop containing nucleoside triphosphate hydrolases"/>
    <property type="match status" value="1"/>
</dbReference>
<dbReference type="Proteomes" id="UP000198287">
    <property type="component" value="Unassembled WGS sequence"/>
</dbReference>
<dbReference type="GO" id="GO:0005524">
    <property type="term" value="F:ATP binding"/>
    <property type="evidence" value="ECO:0007669"/>
    <property type="project" value="UniProtKB-UniRule"/>
</dbReference>
<dbReference type="AlphaFoldDB" id="A0A226DQK0"/>
<reference evidence="8 9" key="1">
    <citation type="submission" date="2015-12" db="EMBL/GenBank/DDBJ databases">
        <title>The genome of Folsomia candida.</title>
        <authorList>
            <person name="Faddeeva A."/>
            <person name="Derks M.F."/>
            <person name="Anvar Y."/>
            <person name="Smit S."/>
            <person name="Van Straalen N."/>
            <person name="Roelofs D."/>
        </authorList>
    </citation>
    <scope>NUCLEOTIDE SEQUENCE [LARGE SCALE GENOMIC DNA]</scope>
    <source>
        <strain evidence="8 9">VU population</strain>
        <tissue evidence="8">Whole body</tissue>
    </source>
</reference>
<dbReference type="GO" id="GO:0005874">
    <property type="term" value="C:microtubule"/>
    <property type="evidence" value="ECO:0007669"/>
    <property type="project" value="TreeGrafter"/>
</dbReference>
<keyword evidence="9" id="KW-1185">Reference proteome</keyword>
<feature type="region of interest" description="Disordered" evidence="6">
    <location>
        <begin position="28"/>
        <end position="104"/>
    </location>
</feature>
<dbReference type="EMBL" id="LNIX01000014">
    <property type="protein sequence ID" value="OXA46947.1"/>
    <property type="molecule type" value="Genomic_DNA"/>
</dbReference>
<feature type="compositionally biased region" description="Acidic residues" evidence="6">
    <location>
        <begin position="30"/>
        <end position="39"/>
    </location>
</feature>
<dbReference type="InterPro" id="IPR027640">
    <property type="entry name" value="Kinesin-like_fam"/>
</dbReference>
<evidence type="ECO:0000313" key="8">
    <source>
        <dbReference type="EMBL" id="OXA46947.1"/>
    </source>
</evidence>
<keyword evidence="5" id="KW-0505">Motor protein</keyword>
<dbReference type="InterPro" id="IPR027417">
    <property type="entry name" value="P-loop_NTPase"/>
</dbReference>
<feature type="compositionally biased region" description="Acidic residues" evidence="6">
    <location>
        <begin position="706"/>
        <end position="718"/>
    </location>
</feature>
<dbReference type="GO" id="GO:0005871">
    <property type="term" value="C:kinesin complex"/>
    <property type="evidence" value="ECO:0007669"/>
    <property type="project" value="TreeGrafter"/>
</dbReference>
<dbReference type="PROSITE" id="PS50067">
    <property type="entry name" value="KINESIN_MOTOR_2"/>
    <property type="match status" value="1"/>
</dbReference>
<dbReference type="Pfam" id="PF00225">
    <property type="entry name" value="Kinesin"/>
    <property type="match status" value="1"/>
</dbReference>
<evidence type="ECO:0000256" key="6">
    <source>
        <dbReference type="SAM" id="MobiDB-lite"/>
    </source>
</evidence>
<evidence type="ECO:0000256" key="4">
    <source>
        <dbReference type="ARBA" id="ARBA00023212"/>
    </source>
</evidence>
<feature type="domain" description="Kinesin motor" evidence="7">
    <location>
        <begin position="105"/>
        <end position="493"/>
    </location>
</feature>
<organism evidence="8 9">
    <name type="scientific">Folsomia candida</name>
    <name type="common">Springtail</name>
    <dbReference type="NCBI Taxonomy" id="158441"/>
    <lineage>
        <taxon>Eukaryota</taxon>
        <taxon>Metazoa</taxon>
        <taxon>Ecdysozoa</taxon>
        <taxon>Arthropoda</taxon>
        <taxon>Hexapoda</taxon>
        <taxon>Collembola</taxon>
        <taxon>Entomobryomorpha</taxon>
        <taxon>Isotomoidea</taxon>
        <taxon>Isotomidae</taxon>
        <taxon>Proisotominae</taxon>
        <taxon>Folsomia</taxon>
    </lineage>
</organism>
<dbReference type="GO" id="GO:0016887">
    <property type="term" value="F:ATP hydrolysis activity"/>
    <property type="evidence" value="ECO:0007669"/>
    <property type="project" value="TreeGrafter"/>
</dbReference>
<dbReference type="GO" id="GO:0003777">
    <property type="term" value="F:microtubule motor activity"/>
    <property type="evidence" value="ECO:0007669"/>
    <property type="project" value="InterPro"/>
</dbReference>
<dbReference type="SMART" id="SM00129">
    <property type="entry name" value="KISc"/>
    <property type="match status" value="1"/>
</dbReference>
<evidence type="ECO:0000313" key="9">
    <source>
        <dbReference type="Proteomes" id="UP000198287"/>
    </source>
</evidence>
<comment type="similarity">
    <text evidence="5">Belongs to the TRAFAC class myosin-kinesin ATPase superfamily. Kinesin family.</text>
</comment>
<keyword evidence="3 5" id="KW-0067">ATP-binding</keyword>
<protein>
    <submittedName>
        <fullName evidence="8">Kinesin-like protein KIF9</fullName>
    </submittedName>
</protein>
<evidence type="ECO:0000256" key="1">
    <source>
        <dbReference type="ARBA" id="ARBA00004245"/>
    </source>
</evidence>
<comment type="caution">
    <text evidence="8">The sequence shown here is derived from an EMBL/GenBank/DDBJ whole genome shotgun (WGS) entry which is preliminary data.</text>
</comment>
<name>A0A226DQK0_FOLCA</name>
<dbReference type="InterPro" id="IPR036961">
    <property type="entry name" value="Kinesin_motor_dom_sf"/>
</dbReference>
<keyword evidence="2 5" id="KW-0547">Nucleotide-binding</keyword>
<feature type="compositionally biased region" description="Polar residues" evidence="6">
    <location>
        <begin position="608"/>
        <end position="620"/>
    </location>
</feature>
<dbReference type="PANTHER" id="PTHR24115">
    <property type="entry name" value="KINESIN-RELATED"/>
    <property type="match status" value="1"/>
</dbReference>
<evidence type="ECO:0000259" key="7">
    <source>
        <dbReference type="PROSITE" id="PS50067"/>
    </source>
</evidence>
<dbReference type="STRING" id="158441.A0A226DQK0"/>
<dbReference type="PANTHER" id="PTHR24115:SF191">
    <property type="entry name" value="KINESIN-LIKE PROTEIN KIF9"/>
    <property type="match status" value="1"/>
</dbReference>
<proteinExistence type="inferred from homology"/>
<feature type="compositionally biased region" description="Basic and acidic residues" evidence="6">
    <location>
        <begin position="584"/>
        <end position="603"/>
    </location>
</feature>
<feature type="compositionally biased region" description="Basic and acidic residues" evidence="6">
    <location>
        <begin position="635"/>
        <end position="654"/>
    </location>
</feature>
<evidence type="ECO:0000256" key="3">
    <source>
        <dbReference type="ARBA" id="ARBA00022840"/>
    </source>
</evidence>
<feature type="region of interest" description="Disordered" evidence="6">
    <location>
        <begin position="584"/>
        <end position="727"/>
    </location>
</feature>
<dbReference type="Gene3D" id="3.40.850.10">
    <property type="entry name" value="Kinesin motor domain"/>
    <property type="match status" value="1"/>
</dbReference>
<sequence>MSKKNANSAVLMSSQNVHINETLQIFEGEGSLEEQDEGVDTLLPSGGELNDEESRVEEPAVGVLLEGNDNNDDNISNGEVVAKDRKTGGDDGEVPTSDQGSKMDKPQIWVRIRQGAIDNGLYEIGEDRKTLKLVIKPEDRLFQKKSGKTVCFSFETEGILHGASQDELYDVAVSEIVDNAMEGVSGVVSCIGPEASGKSHSLFGPDSYFHFRGIVPRAIEDIFSRMDSKNKGDFHIILSMFQVRKDKMKDLITLNANELTRVGNFGPKGLFFEEVLSVDHALGLIFRGLEGQRQMPGDAHAKYHTLIYIDILANLKVCGYKQESWRSRITFAKIASMSSKDKMKKLSAVKTSKSSFSLCRTGCADTSSLRKDNCYATDGIPRKCCGGPQGPLAEMISIRKDMYFLEQMFTKSYDLRKITEYYNELQKLGMYMLMRPPNVNPSQYFRQSKLAHCLKDTVSGSAMVRLILHIRPERAFLNSTLEIMRFAERARCVPCEITRKSGPKDCSSFEQKTCEEAGVDTNDLSGDRRGMFNPDKMREVFKTAASVFEEKLDSLDGSCKDQVKSMFDGFQEVWGQILDKELAQENERDKVETVDNDDGKVNEEQPDMSETQSNRSLSQTESKKNLKLNSSTKKLKPDKEEASKLSADKADEKKNKKRAPRQSVVNARTGRTKGRQDAKDVDESGDMNKKRDRLVNKKSASQQQSADEDDEEEDEGDDTIATVADDGPIQDLSISVIPVGTADPIDGTSLIANLHFKCKCWEAFARTETGNPLVTELGEKQNLLKQYMTEHNETLKEVVNALSRLVAIELNLDQLEPNRRFSDEADELNLLTTKEQRKETAAAAQREFAKLQSNQANIRSLVSILDASKNECGKAFDAFCMDSHGKPDFANRPIDGELEKRYDDICRIAKQEAQALIRKAYPMRPPWTTFY</sequence>
<dbReference type="InterPro" id="IPR001752">
    <property type="entry name" value="Kinesin_motor_dom"/>
</dbReference>
<dbReference type="GO" id="GO:0008017">
    <property type="term" value="F:microtubule binding"/>
    <property type="evidence" value="ECO:0007669"/>
    <property type="project" value="InterPro"/>
</dbReference>
<comment type="subcellular location">
    <subcellularLocation>
        <location evidence="1">Cytoplasm</location>
        <location evidence="1">Cytoskeleton</location>
    </subcellularLocation>
</comment>
<feature type="compositionally biased region" description="Basic and acidic residues" evidence="6">
    <location>
        <begin position="674"/>
        <end position="695"/>
    </location>
</feature>
<accession>A0A226DQK0</accession>
<dbReference type="GO" id="GO:0007018">
    <property type="term" value="P:microtubule-based movement"/>
    <property type="evidence" value="ECO:0007669"/>
    <property type="project" value="InterPro"/>
</dbReference>
<feature type="binding site" evidence="5">
    <location>
        <begin position="192"/>
        <end position="199"/>
    </location>
    <ligand>
        <name>ATP</name>
        <dbReference type="ChEBI" id="CHEBI:30616"/>
    </ligand>
</feature>
<gene>
    <name evidence="8" type="ORF">Fcan01_18477</name>
</gene>
<dbReference type="OMA" id="ITEYYNE"/>
<evidence type="ECO:0000256" key="2">
    <source>
        <dbReference type="ARBA" id="ARBA00022741"/>
    </source>
</evidence>
<keyword evidence="4" id="KW-0963">Cytoplasm</keyword>